<dbReference type="Proteomes" id="UP000178798">
    <property type="component" value="Unassembled WGS sequence"/>
</dbReference>
<dbReference type="GO" id="GO:0016758">
    <property type="term" value="F:hexosyltransferase activity"/>
    <property type="evidence" value="ECO:0007669"/>
    <property type="project" value="TreeGrafter"/>
</dbReference>
<dbReference type="InterPro" id="IPR028098">
    <property type="entry name" value="Glyco_trans_4-like_N"/>
</dbReference>
<evidence type="ECO:0000313" key="4">
    <source>
        <dbReference type="Proteomes" id="UP000178798"/>
    </source>
</evidence>
<protein>
    <recommendedName>
        <fullName evidence="5">Glycosyltransferase subfamily 4-like N-terminal domain-containing protein</fullName>
    </recommendedName>
</protein>
<sequence>MKILHIIPSYLPAKLASGPIIPTHNLNKELIKRGVEVVVYTANLDGQEILNVPLNQEVNIDGVKVFYFPITFKPWQYSFGLHRALAKNIKDFDLIHITSVFLSASALGAYYAKKFKKPYIISPHGSLMSDPLSRHSLKKKIYLNLIEKKNLKNAAAIHFLINREKEDYLKAGLLLKKTIVIPNCFDLEESREISPNGLFRKKFGIGDNKKIVLFLARLHPIKGLDTLIPAFAEVIKKESRAVLVLAGPDENGYKKEIIKMINDYNLTFFDFSLHQSALSPRRPASCIFTGMLIGEKKVAAFRESNVFVLPSYTEALPMATIEAMYFGLPVVITEGVGISPNIDRAEAGLVINKDEKQLVEAILKILENPRLGKEMGQKGRELVETEFSSEKVAGKWIEEYNKIIKNYKKDE</sequence>
<feature type="domain" description="Glycosyl transferase family 1" evidence="1">
    <location>
        <begin position="199"/>
        <end position="381"/>
    </location>
</feature>
<evidence type="ECO:0000313" key="3">
    <source>
        <dbReference type="EMBL" id="OGM91135.1"/>
    </source>
</evidence>
<name>A0A1F8DTH3_9BACT</name>
<dbReference type="PANTHER" id="PTHR45947:SF3">
    <property type="entry name" value="SULFOQUINOVOSYL TRANSFERASE SQD2"/>
    <property type="match status" value="1"/>
</dbReference>
<dbReference type="SUPFAM" id="SSF53756">
    <property type="entry name" value="UDP-Glycosyltransferase/glycogen phosphorylase"/>
    <property type="match status" value="1"/>
</dbReference>
<dbReference type="Pfam" id="PF00534">
    <property type="entry name" value="Glycos_transf_1"/>
    <property type="match status" value="1"/>
</dbReference>
<proteinExistence type="predicted"/>
<dbReference type="InterPro" id="IPR001296">
    <property type="entry name" value="Glyco_trans_1"/>
</dbReference>
<gene>
    <name evidence="3" type="ORF">A2999_01195</name>
</gene>
<comment type="caution">
    <text evidence="3">The sequence shown here is derived from an EMBL/GenBank/DDBJ whole genome shotgun (WGS) entry which is preliminary data.</text>
</comment>
<dbReference type="Gene3D" id="3.40.50.2000">
    <property type="entry name" value="Glycogen Phosphorylase B"/>
    <property type="match status" value="2"/>
</dbReference>
<dbReference type="InterPro" id="IPR050194">
    <property type="entry name" value="Glycosyltransferase_grp1"/>
</dbReference>
<accession>A0A1F8DTH3</accession>
<dbReference type="AlphaFoldDB" id="A0A1F8DTH3"/>
<evidence type="ECO:0000259" key="1">
    <source>
        <dbReference type="Pfam" id="PF00534"/>
    </source>
</evidence>
<reference evidence="3 4" key="1">
    <citation type="journal article" date="2016" name="Nat. Commun.">
        <title>Thousands of microbial genomes shed light on interconnected biogeochemical processes in an aquifer system.</title>
        <authorList>
            <person name="Anantharaman K."/>
            <person name="Brown C.T."/>
            <person name="Hug L.A."/>
            <person name="Sharon I."/>
            <person name="Castelle C.J."/>
            <person name="Probst A.J."/>
            <person name="Thomas B.C."/>
            <person name="Singh A."/>
            <person name="Wilkins M.J."/>
            <person name="Karaoz U."/>
            <person name="Brodie E.L."/>
            <person name="Williams K.H."/>
            <person name="Hubbard S.S."/>
            <person name="Banfield J.F."/>
        </authorList>
    </citation>
    <scope>NUCLEOTIDE SEQUENCE [LARGE SCALE GENOMIC DNA]</scope>
</reference>
<evidence type="ECO:0008006" key="5">
    <source>
        <dbReference type="Google" id="ProtNLM"/>
    </source>
</evidence>
<dbReference type="STRING" id="1802556.A2999_01195"/>
<evidence type="ECO:0000259" key="2">
    <source>
        <dbReference type="Pfam" id="PF13439"/>
    </source>
</evidence>
<organism evidence="3 4">
    <name type="scientific">Candidatus Wolfebacteria bacterium RIFCSPLOWO2_01_FULL_38_11</name>
    <dbReference type="NCBI Taxonomy" id="1802556"/>
    <lineage>
        <taxon>Bacteria</taxon>
        <taxon>Candidatus Wolfeibacteriota</taxon>
    </lineage>
</organism>
<dbReference type="PANTHER" id="PTHR45947">
    <property type="entry name" value="SULFOQUINOVOSYL TRANSFERASE SQD2"/>
    <property type="match status" value="1"/>
</dbReference>
<dbReference type="Pfam" id="PF13439">
    <property type="entry name" value="Glyco_transf_4"/>
    <property type="match status" value="1"/>
</dbReference>
<feature type="domain" description="Glycosyltransferase subfamily 4-like N-terminal" evidence="2">
    <location>
        <begin position="24"/>
        <end position="188"/>
    </location>
</feature>
<dbReference type="EMBL" id="MGIQ01000009">
    <property type="protein sequence ID" value="OGM91135.1"/>
    <property type="molecule type" value="Genomic_DNA"/>
</dbReference>